<dbReference type="PATRIC" id="fig|555500.3.peg.2651"/>
<keyword evidence="4" id="KW-0732">Signal</keyword>
<evidence type="ECO:0000313" key="8">
    <source>
        <dbReference type="EMBL" id="EKF54370.1"/>
    </source>
</evidence>
<keyword evidence="9" id="KW-1185">Reference proteome</keyword>
<sequence>MRITDDLPYCKTNYFCKLLVALLLFCLALPLKSFGIYDPGKAYLFAYTLDGSKDRHGLYIAWSTDKLNWHAIGPQHTFVYSDYGTWGAEKRMNNPFLYHHTDGTWHAVWGVNDHDATFAYASSKDLIHWKPQSYPPINTDGPILMPQINRQGGEFIVSWKNARGEKAESFAVKTSDFSSYSSVIPIATTDTRVTVEIDGTPENGTIHEVSWDVIEKLINSRDLAAYRSSLYRETTDQDPQRFANLETLTAKVKVLAERKKQISDQLIGVFYEDINYAADGGIYGELIQNRDFEYHPLERKNNDPNWNALTAWEVLTDHKIDSTQPIHKNNKHYLVLQPKNSGALVRNLGYDGISVKGGEKYDLSLFVKEIEGDNVLQISLKDRQGTSYGTTQIRVKGTFWKKHKAVIKTKSAGDELFLEIQLQKPSSIALDMISLFPRNTFNNRTNGLRQDLAQVIADINPKFVRFPGGCVAHGDGLENIYNWKHTVGPLEARIPQRNIWGYHQSVGLGYFEYFQFCEDIDATPIPIIAAGVPCQNSSTGGAGQQCGLPMEEMDAYIQDILDLIEWANGPADSKWGSVRAKAGHPKPFNLKYIGIGNEDLISDVFIERFTMIYNAIQKAHPEITVIGTVGPFSSGSDYEEGWRLADELDIPMVDEHYYQPPGWFIHNQDFYDTYDRSKSKVYLGEYAAHLPGRPNNIETALSEALYLTSIERNGDIVEMSSYAPLLAKEGSTQWNPDLIYFDNSQVHLTPGYYVQKLFGNHGGTLYFDHQLKLSNNSGDVKKRVAVSSVLDESSNELIIKLVNLLPVAVETQLDLDEFNLAPRSASMHTLSGHPDDESATPQKSEVDLDNSKSFNLKPYSLQVIRIKLL</sequence>
<dbReference type="STRING" id="555500.I215_12858"/>
<protein>
    <recommendedName>
        <fullName evidence="3">non-reducing end alpha-L-arabinofuranosidase</fullName>
        <ecNumber evidence="3">3.2.1.55</ecNumber>
    </recommendedName>
</protein>
<reference evidence="8 9" key="1">
    <citation type="journal article" date="2012" name="J. Bacteriol.">
        <title>Genome Sequence of Galbibacter marinum Type Strain ck-I2-15.</title>
        <authorList>
            <person name="Lai Q."/>
            <person name="Li C."/>
            <person name="Shao Z."/>
        </authorList>
    </citation>
    <scope>NUCLEOTIDE SEQUENCE [LARGE SCALE GENOMIC DNA]</scope>
    <source>
        <strain evidence="9">ck-I2-15</strain>
    </source>
</reference>
<dbReference type="GO" id="GO:0046373">
    <property type="term" value="P:L-arabinose metabolic process"/>
    <property type="evidence" value="ECO:0007669"/>
    <property type="project" value="InterPro"/>
</dbReference>
<dbReference type="Pfam" id="PF06964">
    <property type="entry name" value="Alpha-L-AF_C"/>
    <property type="match status" value="1"/>
</dbReference>
<dbReference type="OrthoDB" id="9758333at2"/>
<evidence type="ECO:0000256" key="5">
    <source>
        <dbReference type="ARBA" id="ARBA00022801"/>
    </source>
</evidence>
<dbReference type="Gene3D" id="2.60.120.260">
    <property type="entry name" value="Galactose-binding domain-like"/>
    <property type="match status" value="1"/>
</dbReference>
<dbReference type="InterPro" id="IPR051563">
    <property type="entry name" value="Glycosyl_Hydrolase_51"/>
</dbReference>
<evidence type="ECO:0000259" key="7">
    <source>
        <dbReference type="SMART" id="SM00813"/>
    </source>
</evidence>
<dbReference type="Gene3D" id="2.115.10.20">
    <property type="entry name" value="Glycosyl hydrolase domain, family 43"/>
    <property type="match status" value="1"/>
</dbReference>
<dbReference type="eggNOG" id="COG3534">
    <property type="taxonomic scope" value="Bacteria"/>
</dbReference>
<evidence type="ECO:0000313" key="9">
    <source>
        <dbReference type="Proteomes" id="UP000007364"/>
    </source>
</evidence>
<dbReference type="PANTHER" id="PTHR31776:SF26">
    <property type="entry name" value="SECRETED ARABINOSIDASE"/>
    <property type="match status" value="1"/>
</dbReference>
<evidence type="ECO:0000256" key="6">
    <source>
        <dbReference type="SAM" id="MobiDB-lite"/>
    </source>
</evidence>
<name>K2PPC9_9FLAO</name>
<evidence type="ECO:0000256" key="4">
    <source>
        <dbReference type="ARBA" id="ARBA00022729"/>
    </source>
</evidence>
<feature type="domain" description="Alpha-L-arabinofuranosidase C-terminal" evidence="7">
    <location>
        <begin position="684"/>
        <end position="860"/>
    </location>
</feature>
<dbReference type="AlphaFoldDB" id="K2PPC9"/>
<evidence type="ECO:0000256" key="1">
    <source>
        <dbReference type="ARBA" id="ARBA00001462"/>
    </source>
</evidence>
<dbReference type="Gene3D" id="2.60.40.1180">
    <property type="entry name" value="Golgi alpha-mannosidase II"/>
    <property type="match status" value="1"/>
</dbReference>
<dbReference type="RefSeq" id="WP_008992410.1">
    <property type="nucleotide sequence ID" value="NZ_AMSG01000023.1"/>
</dbReference>
<dbReference type="InterPro" id="IPR055235">
    <property type="entry name" value="ASD1_cat"/>
</dbReference>
<accession>K2PPC9</accession>
<dbReference type="GO" id="GO:0046556">
    <property type="term" value="F:alpha-L-arabinofuranosidase activity"/>
    <property type="evidence" value="ECO:0007669"/>
    <property type="project" value="UniProtKB-EC"/>
</dbReference>
<dbReference type="EMBL" id="AMSG01000023">
    <property type="protein sequence ID" value="EKF54370.1"/>
    <property type="molecule type" value="Genomic_DNA"/>
</dbReference>
<evidence type="ECO:0000256" key="2">
    <source>
        <dbReference type="ARBA" id="ARBA00007186"/>
    </source>
</evidence>
<dbReference type="SUPFAM" id="SSF75005">
    <property type="entry name" value="Arabinanase/levansucrase/invertase"/>
    <property type="match status" value="1"/>
</dbReference>
<feature type="region of interest" description="Disordered" evidence="6">
    <location>
        <begin position="826"/>
        <end position="849"/>
    </location>
</feature>
<dbReference type="Gene3D" id="3.20.20.80">
    <property type="entry name" value="Glycosidases"/>
    <property type="match status" value="1"/>
</dbReference>
<organism evidence="8 9">
    <name type="scientific">Galbibacter marinus</name>
    <dbReference type="NCBI Taxonomy" id="555500"/>
    <lineage>
        <taxon>Bacteria</taxon>
        <taxon>Pseudomonadati</taxon>
        <taxon>Bacteroidota</taxon>
        <taxon>Flavobacteriia</taxon>
        <taxon>Flavobacteriales</taxon>
        <taxon>Flavobacteriaceae</taxon>
        <taxon>Galbibacter</taxon>
    </lineage>
</organism>
<dbReference type="InterPro" id="IPR010720">
    <property type="entry name" value="Alpha-L-AF_C"/>
</dbReference>
<dbReference type="InterPro" id="IPR017853">
    <property type="entry name" value="GH"/>
</dbReference>
<dbReference type="Pfam" id="PF22848">
    <property type="entry name" value="ASD1_dom"/>
    <property type="match status" value="1"/>
</dbReference>
<evidence type="ECO:0000256" key="3">
    <source>
        <dbReference type="ARBA" id="ARBA00012670"/>
    </source>
</evidence>
<dbReference type="InterPro" id="IPR055133">
    <property type="entry name" value="BT_3657-like_N"/>
</dbReference>
<dbReference type="Pfam" id="PF22847">
    <property type="entry name" value="BT_3657-like_N"/>
    <property type="match status" value="1"/>
</dbReference>
<comment type="catalytic activity">
    <reaction evidence="1">
        <text>Hydrolysis of terminal non-reducing alpha-L-arabinofuranoside residues in alpha-L-arabinosides.</text>
        <dbReference type="EC" id="3.2.1.55"/>
    </reaction>
</comment>
<comment type="caution">
    <text evidence="8">The sequence shown here is derived from an EMBL/GenBank/DDBJ whole genome shotgun (WGS) entry which is preliminary data.</text>
</comment>
<dbReference type="PANTHER" id="PTHR31776">
    <property type="entry name" value="ALPHA-L-ARABINOFURANOSIDASE 1"/>
    <property type="match status" value="1"/>
</dbReference>
<dbReference type="EC" id="3.2.1.55" evidence="3"/>
<dbReference type="InterPro" id="IPR013780">
    <property type="entry name" value="Glyco_hydro_b"/>
</dbReference>
<dbReference type="SMART" id="SM00813">
    <property type="entry name" value="Alpha-L-AF_C"/>
    <property type="match status" value="1"/>
</dbReference>
<proteinExistence type="inferred from homology"/>
<keyword evidence="5" id="KW-0378">Hydrolase</keyword>
<dbReference type="InterPro" id="IPR023296">
    <property type="entry name" value="Glyco_hydro_beta-prop_sf"/>
</dbReference>
<comment type="similarity">
    <text evidence="2">Belongs to the glycosyl hydrolase 51 family.</text>
</comment>
<dbReference type="SUPFAM" id="SSF51445">
    <property type="entry name" value="(Trans)glycosidases"/>
    <property type="match status" value="1"/>
</dbReference>
<dbReference type="FunFam" id="3.20.20.80:FF:000090">
    <property type="entry name" value="Alpha-L-arabinofuranosidase A"/>
    <property type="match status" value="1"/>
</dbReference>
<dbReference type="Proteomes" id="UP000007364">
    <property type="component" value="Unassembled WGS sequence"/>
</dbReference>
<gene>
    <name evidence="8" type="ORF">I215_12858</name>
</gene>